<organism evidence="1 2">
    <name type="scientific">Colwellia asteriadis</name>
    <dbReference type="NCBI Taxonomy" id="517723"/>
    <lineage>
        <taxon>Bacteria</taxon>
        <taxon>Pseudomonadati</taxon>
        <taxon>Pseudomonadota</taxon>
        <taxon>Gammaproteobacteria</taxon>
        <taxon>Alteromonadales</taxon>
        <taxon>Colwelliaceae</taxon>
        <taxon>Colwellia</taxon>
    </lineage>
</organism>
<dbReference type="Proteomes" id="UP001500021">
    <property type="component" value="Unassembled WGS sequence"/>
</dbReference>
<protein>
    <recommendedName>
        <fullName evidence="3">Carrier domain-containing protein</fullName>
    </recommendedName>
</protein>
<dbReference type="RefSeq" id="WP_343817454.1">
    <property type="nucleotide sequence ID" value="NZ_BAAAFA010000007.1"/>
</dbReference>
<proteinExistence type="predicted"/>
<comment type="caution">
    <text evidence="1">The sequence shown here is derived from an EMBL/GenBank/DDBJ whole genome shotgun (WGS) entry which is preliminary data.</text>
</comment>
<name>A0ABN1L8Q9_9GAMM</name>
<dbReference type="SUPFAM" id="SSF47336">
    <property type="entry name" value="ACP-like"/>
    <property type="match status" value="1"/>
</dbReference>
<reference evidence="1 2" key="1">
    <citation type="journal article" date="2019" name="Int. J. Syst. Evol. Microbiol.">
        <title>The Global Catalogue of Microorganisms (GCM) 10K type strain sequencing project: providing services to taxonomists for standard genome sequencing and annotation.</title>
        <authorList>
            <consortium name="The Broad Institute Genomics Platform"/>
            <consortium name="The Broad Institute Genome Sequencing Center for Infectious Disease"/>
            <person name="Wu L."/>
            <person name="Ma J."/>
        </authorList>
    </citation>
    <scope>NUCLEOTIDE SEQUENCE [LARGE SCALE GENOMIC DNA]</scope>
    <source>
        <strain evidence="1 2">JCM 15608</strain>
    </source>
</reference>
<evidence type="ECO:0000313" key="2">
    <source>
        <dbReference type="Proteomes" id="UP001500021"/>
    </source>
</evidence>
<dbReference type="EMBL" id="BAAAFA010000007">
    <property type="protein sequence ID" value="GAA0818766.1"/>
    <property type="molecule type" value="Genomic_DNA"/>
</dbReference>
<dbReference type="Gene3D" id="1.10.1200.10">
    <property type="entry name" value="ACP-like"/>
    <property type="match status" value="1"/>
</dbReference>
<accession>A0ABN1L8Q9</accession>
<sequence length="75" mass="8889">MLVKQTIINFIQEKTHSNDIDLEMSLFASIKSFDFMMLMLDLEQKFNIALPLEEAFELNTHNICQFITWVEKYAN</sequence>
<evidence type="ECO:0008006" key="3">
    <source>
        <dbReference type="Google" id="ProtNLM"/>
    </source>
</evidence>
<dbReference type="InterPro" id="IPR036736">
    <property type="entry name" value="ACP-like_sf"/>
</dbReference>
<keyword evidence="2" id="KW-1185">Reference proteome</keyword>
<gene>
    <name evidence="1" type="ORF">GCM10009111_21900</name>
</gene>
<evidence type="ECO:0000313" key="1">
    <source>
        <dbReference type="EMBL" id="GAA0818766.1"/>
    </source>
</evidence>